<dbReference type="AlphaFoldDB" id="A0A2T3HJK3"/>
<dbReference type="RefSeq" id="WP_107214894.1">
    <property type="nucleotide sequence ID" value="NZ_KZ686269.1"/>
</dbReference>
<evidence type="ECO:0000313" key="2">
    <source>
        <dbReference type="EMBL" id="PST82635.1"/>
    </source>
</evidence>
<dbReference type="GO" id="GO:0006508">
    <property type="term" value="P:proteolysis"/>
    <property type="evidence" value="ECO:0007669"/>
    <property type="project" value="InterPro"/>
</dbReference>
<reference evidence="2 3" key="1">
    <citation type="submission" date="2018-03" db="EMBL/GenBank/DDBJ databases">
        <authorList>
            <person name="Keele B.F."/>
        </authorList>
    </citation>
    <scope>NUCLEOTIDE SEQUENCE [LARGE SCALE GENOMIC DNA]</scope>
    <source>
        <strain evidence="2 3">YL28-9</strain>
    </source>
</reference>
<dbReference type="Pfam" id="PF01244">
    <property type="entry name" value="Peptidase_M19"/>
    <property type="match status" value="1"/>
</dbReference>
<dbReference type="GO" id="GO:0070573">
    <property type="term" value="F:metallodipeptidase activity"/>
    <property type="evidence" value="ECO:0007669"/>
    <property type="project" value="InterPro"/>
</dbReference>
<comment type="caution">
    <text evidence="2">The sequence shown here is derived from an EMBL/GenBank/DDBJ whole genome shotgun (WGS) entry which is preliminary data.</text>
</comment>
<gene>
    <name evidence="2" type="ORF">C7T94_08195</name>
</gene>
<dbReference type="CDD" id="cd01301">
    <property type="entry name" value="rDP_like"/>
    <property type="match status" value="1"/>
</dbReference>
<dbReference type="InterPro" id="IPR032466">
    <property type="entry name" value="Metal_Hydrolase"/>
</dbReference>
<dbReference type="PANTHER" id="PTHR10443">
    <property type="entry name" value="MICROSOMAL DIPEPTIDASE"/>
    <property type="match status" value="1"/>
</dbReference>
<accession>A0A2T3HJK3</accession>
<feature type="chain" id="PRO_5015556373" evidence="1">
    <location>
        <begin position="20"/>
        <end position="386"/>
    </location>
</feature>
<organism evidence="2 3">
    <name type="scientific">Pedobacter yulinensis</name>
    <dbReference type="NCBI Taxonomy" id="2126353"/>
    <lineage>
        <taxon>Bacteria</taxon>
        <taxon>Pseudomonadati</taxon>
        <taxon>Bacteroidota</taxon>
        <taxon>Sphingobacteriia</taxon>
        <taxon>Sphingobacteriales</taxon>
        <taxon>Sphingobacteriaceae</taxon>
        <taxon>Pedobacter</taxon>
    </lineage>
</organism>
<dbReference type="OrthoDB" id="9804920at2"/>
<dbReference type="Proteomes" id="UP000240912">
    <property type="component" value="Unassembled WGS sequence"/>
</dbReference>
<dbReference type="PANTHER" id="PTHR10443:SF12">
    <property type="entry name" value="DIPEPTIDASE"/>
    <property type="match status" value="1"/>
</dbReference>
<sequence>MRVTSFIVCFFLSTWAASAQTAERLHRRAIVADTHGDILFNQIEWGVDLGQRQQRGYFDLQRAREGGLDVQIFSVWCDEKGGFALANRQIDSLYSLIDRYPKQIALVRNAVELRAAVAANKLAALIGVEGGHMIENRLDYIDSLAMRGMRYLTLTWNNSTDWSSSAADESRNRIKKPGLNDFGRQVIARLNKLGVMVDLSHVGERTFYDAIAASSKPVIASHSSVYALNPVPRNLKDEQIRAVARTGGVVFINFYSGFIDSTYSKRQDAFFKRHDTELKELTAQLRSRSNAIDELLARHGTEADAIRPSLSVLIDHIDHVVQLVGSDHVGLGADFDGAESYPRGMNSVADYPKVTAALIKRGYKTADIEKILGGNLLRVLRANTGK</sequence>
<keyword evidence="1" id="KW-0732">Signal</keyword>
<dbReference type="SUPFAM" id="SSF51556">
    <property type="entry name" value="Metallo-dependent hydrolases"/>
    <property type="match status" value="1"/>
</dbReference>
<feature type="signal peptide" evidence="1">
    <location>
        <begin position="1"/>
        <end position="19"/>
    </location>
</feature>
<dbReference type="Gene3D" id="3.20.20.140">
    <property type="entry name" value="Metal-dependent hydrolases"/>
    <property type="match status" value="1"/>
</dbReference>
<dbReference type="InterPro" id="IPR008257">
    <property type="entry name" value="Pept_M19"/>
</dbReference>
<keyword evidence="3" id="KW-1185">Reference proteome</keyword>
<evidence type="ECO:0000256" key="1">
    <source>
        <dbReference type="SAM" id="SignalP"/>
    </source>
</evidence>
<evidence type="ECO:0000313" key="3">
    <source>
        <dbReference type="Proteomes" id="UP000240912"/>
    </source>
</evidence>
<protein>
    <submittedName>
        <fullName evidence="2">Membrane dipeptidase</fullName>
    </submittedName>
</protein>
<dbReference type="PROSITE" id="PS51365">
    <property type="entry name" value="RENAL_DIPEPTIDASE_2"/>
    <property type="match status" value="1"/>
</dbReference>
<name>A0A2T3HJK3_9SPHI</name>
<proteinExistence type="predicted"/>
<dbReference type="EMBL" id="PYLS01000005">
    <property type="protein sequence ID" value="PST82635.1"/>
    <property type="molecule type" value="Genomic_DNA"/>
</dbReference>